<gene>
    <name evidence="2" type="ORF">ENL70_04760</name>
</gene>
<dbReference type="PANTHER" id="PTHR47505:SF1">
    <property type="entry name" value="DNA UTILIZATION PROTEIN YHGH"/>
    <property type="match status" value="1"/>
</dbReference>
<comment type="similarity">
    <text evidence="1">Belongs to the ComF/GntX family.</text>
</comment>
<evidence type="ECO:0000313" key="2">
    <source>
        <dbReference type="EMBL" id="HHI65840.1"/>
    </source>
</evidence>
<dbReference type="SUPFAM" id="SSF53271">
    <property type="entry name" value="PRTase-like"/>
    <property type="match status" value="1"/>
</dbReference>
<dbReference type="InterPro" id="IPR000836">
    <property type="entry name" value="PRTase_dom"/>
</dbReference>
<protein>
    <submittedName>
        <fullName evidence="2">ComF family protein</fullName>
    </submittedName>
</protein>
<reference evidence="2" key="1">
    <citation type="journal article" date="2020" name="mSystems">
        <title>Genome- and Community-Level Interaction Insights into Carbon Utilization and Element Cycling Functions of Hydrothermarchaeota in Hydrothermal Sediment.</title>
        <authorList>
            <person name="Zhou Z."/>
            <person name="Liu Y."/>
            <person name="Xu W."/>
            <person name="Pan J."/>
            <person name="Luo Z.H."/>
            <person name="Li M."/>
        </authorList>
    </citation>
    <scope>NUCLEOTIDE SEQUENCE [LARGE SCALE GENOMIC DNA]</scope>
    <source>
        <strain evidence="2">SpSt-1019</strain>
    </source>
</reference>
<dbReference type="AlphaFoldDB" id="A0A7C5KD89"/>
<dbReference type="CDD" id="cd06223">
    <property type="entry name" value="PRTases_typeI"/>
    <property type="match status" value="1"/>
</dbReference>
<dbReference type="Gene3D" id="3.40.50.2020">
    <property type="match status" value="1"/>
</dbReference>
<name>A0A7C5KD89_9BACT</name>
<proteinExistence type="inferred from homology"/>
<accession>A0A7C5KD89</accession>
<sequence length="208" mass="23888">MFLKELFALLFGGHCILCDDLSLDYVCKGCKASFGSGLEFVCPPFDKSFSVGIYKDRFKDLIIKAKSNPIAMEEISKIVLKFINNKKFDGFYISPIPDDKFGRSHLDKVVNTISKKKSIPIYRFQKIKETKKQHLLYFKERQQNVENCFYAEAAPEKVLLLDDVVTSGATLRSAYKELSRSGSKVIFFLTYAVSPVFWQNYKDSSMYK</sequence>
<dbReference type="InterPro" id="IPR029057">
    <property type="entry name" value="PRTase-like"/>
</dbReference>
<dbReference type="PANTHER" id="PTHR47505">
    <property type="entry name" value="DNA UTILIZATION PROTEIN YHGH"/>
    <property type="match status" value="1"/>
</dbReference>
<dbReference type="InterPro" id="IPR051910">
    <property type="entry name" value="ComF/GntX_DNA_util-trans"/>
</dbReference>
<evidence type="ECO:0000256" key="1">
    <source>
        <dbReference type="ARBA" id="ARBA00008007"/>
    </source>
</evidence>
<dbReference type="EMBL" id="DRUY01000158">
    <property type="protein sequence ID" value="HHI65840.1"/>
    <property type="molecule type" value="Genomic_DNA"/>
</dbReference>
<organism evidence="2">
    <name type="scientific">Thermodesulfobium narugense</name>
    <dbReference type="NCBI Taxonomy" id="184064"/>
    <lineage>
        <taxon>Bacteria</taxon>
        <taxon>Pseudomonadati</taxon>
        <taxon>Thermodesulfobiota</taxon>
        <taxon>Thermodesulfobiia</taxon>
        <taxon>Thermodesulfobiales</taxon>
        <taxon>Thermodesulfobiaceae</taxon>
        <taxon>Thermodesulfobium</taxon>
    </lineage>
</organism>
<comment type="caution">
    <text evidence="2">The sequence shown here is derived from an EMBL/GenBank/DDBJ whole genome shotgun (WGS) entry which is preliminary data.</text>
</comment>